<feature type="domain" description="Mechanosensitive ion channel MscS" evidence="8">
    <location>
        <begin position="105"/>
        <end position="171"/>
    </location>
</feature>
<keyword evidence="6 7" id="KW-0472">Membrane</keyword>
<evidence type="ECO:0000256" key="4">
    <source>
        <dbReference type="ARBA" id="ARBA00022692"/>
    </source>
</evidence>
<keyword evidence="4 7" id="KW-0812">Transmembrane</keyword>
<dbReference type="RefSeq" id="WP_129226309.1">
    <property type="nucleotide sequence ID" value="NZ_SDOZ01000003.1"/>
</dbReference>
<dbReference type="Gene3D" id="1.10.287.1260">
    <property type="match status" value="1"/>
</dbReference>
<dbReference type="SUPFAM" id="SSF82689">
    <property type="entry name" value="Mechanosensitive channel protein MscS (YggB), C-terminal domain"/>
    <property type="match status" value="1"/>
</dbReference>
<dbReference type="Gene3D" id="2.30.30.60">
    <property type="match status" value="1"/>
</dbReference>
<feature type="transmembrane region" description="Helical" evidence="7">
    <location>
        <begin position="20"/>
        <end position="40"/>
    </location>
</feature>
<dbReference type="SUPFAM" id="SSF82861">
    <property type="entry name" value="Mechanosensitive channel protein MscS (YggB), transmembrane region"/>
    <property type="match status" value="1"/>
</dbReference>
<keyword evidence="5 7" id="KW-1133">Transmembrane helix</keyword>
<evidence type="ECO:0000256" key="1">
    <source>
        <dbReference type="ARBA" id="ARBA00004651"/>
    </source>
</evidence>
<evidence type="ECO:0000313" key="11">
    <source>
        <dbReference type="Proteomes" id="UP000291269"/>
    </source>
</evidence>
<dbReference type="Pfam" id="PF21082">
    <property type="entry name" value="MS_channel_3rd"/>
    <property type="match status" value="1"/>
</dbReference>
<dbReference type="InterPro" id="IPR045275">
    <property type="entry name" value="MscS_archaea/bacteria_type"/>
</dbReference>
<dbReference type="AlphaFoldDB" id="A0A4Q2K962"/>
<dbReference type="PANTHER" id="PTHR30221">
    <property type="entry name" value="SMALL-CONDUCTANCE MECHANOSENSITIVE CHANNEL"/>
    <property type="match status" value="1"/>
</dbReference>
<evidence type="ECO:0000259" key="9">
    <source>
        <dbReference type="Pfam" id="PF21082"/>
    </source>
</evidence>
<evidence type="ECO:0000256" key="3">
    <source>
        <dbReference type="ARBA" id="ARBA00022475"/>
    </source>
</evidence>
<evidence type="ECO:0000313" key="10">
    <source>
        <dbReference type="EMBL" id="RXZ58126.1"/>
    </source>
</evidence>
<dbReference type="Gene3D" id="3.30.70.100">
    <property type="match status" value="1"/>
</dbReference>
<dbReference type="InterPro" id="IPR049278">
    <property type="entry name" value="MS_channel_C"/>
</dbReference>
<keyword evidence="11" id="KW-1185">Reference proteome</keyword>
<dbReference type="InterPro" id="IPR011066">
    <property type="entry name" value="MscS_channel_C_sf"/>
</dbReference>
<dbReference type="InterPro" id="IPR011014">
    <property type="entry name" value="MscS_channel_TM-2"/>
</dbReference>
<evidence type="ECO:0000256" key="6">
    <source>
        <dbReference type="ARBA" id="ARBA00023136"/>
    </source>
</evidence>
<protein>
    <submittedName>
        <fullName evidence="10">Mechanosensitive ion channel family protein</fullName>
    </submittedName>
</protein>
<feature type="transmembrane region" description="Helical" evidence="7">
    <location>
        <begin position="89"/>
        <end position="118"/>
    </location>
</feature>
<accession>A0A4Q2K962</accession>
<dbReference type="InterPro" id="IPR023408">
    <property type="entry name" value="MscS_beta-dom_sf"/>
</dbReference>
<feature type="domain" description="Mechanosensitive ion channel MscS C-terminal" evidence="9">
    <location>
        <begin position="178"/>
        <end position="260"/>
    </location>
</feature>
<dbReference type="InterPro" id="IPR010920">
    <property type="entry name" value="LSM_dom_sf"/>
</dbReference>
<evidence type="ECO:0000256" key="2">
    <source>
        <dbReference type="ARBA" id="ARBA00008017"/>
    </source>
</evidence>
<dbReference type="PANTHER" id="PTHR30221:SF1">
    <property type="entry name" value="SMALL-CONDUCTANCE MECHANOSENSITIVE CHANNEL"/>
    <property type="match status" value="1"/>
</dbReference>
<dbReference type="SUPFAM" id="SSF50182">
    <property type="entry name" value="Sm-like ribonucleoproteins"/>
    <property type="match status" value="1"/>
</dbReference>
<dbReference type="InterPro" id="IPR006685">
    <property type="entry name" value="MscS_channel_2nd"/>
</dbReference>
<comment type="subcellular location">
    <subcellularLocation>
        <location evidence="1">Cell membrane</location>
        <topology evidence="1">Multi-pass membrane protein</topology>
    </subcellularLocation>
</comment>
<dbReference type="GO" id="GO:0005886">
    <property type="term" value="C:plasma membrane"/>
    <property type="evidence" value="ECO:0007669"/>
    <property type="project" value="UniProtKB-SubCell"/>
</dbReference>
<feature type="transmembrane region" description="Helical" evidence="7">
    <location>
        <begin position="60"/>
        <end position="83"/>
    </location>
</feature>
<proteinExistence type="inferred from homology"/>
<dbReference type="EMBL" id="SDOZ01000003">
    <property type="protein sequence ID" value="RXZ58126.1"/>
    <property type="molecule type" value="Genomic_DNA"/>
</dbReference>
<evidence type="ECO:0000256" key="5">
    <source>
        <dbReference type="ARBA" id="ARBA00022989"/>
    </source>
</evidence>
<evidence type="ECO:0000259" key="8">
    <source>
        <dbReference type="Pfam" id="PF00924"/>
    </source>
</evidence>
<name>A0A4Q2K962_9FIRM</name>
<dbReference type="Proteomes" id="UP000291269">
    <property type="component" value="Unassembled WGS sequence"/>
</dbReference>
<comment type="caution">
    <text evidence="10">The sequence shown here is derived from an EMBL/GenBank/DDBJ whole genome shotgun (WGS) entry which is preliminary data.</text>
</comment>
<sequence length="280" mass="31200">MNEIWETIKNFFINFFQNGALTIVRCIAFFILGLIILKIVRSIVVRTTMKSRLDKSAATFIISIVTVVLYIALVIVVVSALGFSTAGIIAAFSAIALAVALALQDSLASLANGIIIIFTKPFKKGDYVEINGKDGLVQDIRLFNTKIVTYNNEEILLPNNQILGSTLINYSTMSLRRVVIEVPIPYSAELSEVKEILLSTLNSHQDVVKTPAPAVVLDGYGDSALKFKARAWTPNEKYWDTRASLFEMIFNNLREKGIEIPFNQLDVHLQRDEEKEANAQ</sequence>
<dbReference type="OrthoDB" id="9809206at2"/>
<comment type="similarity">
    <text evidence="2">Belongs to the MscS (TC 1.A.23) family.</text>
</comment>
<dbReference type="GO" id="GO:0008381">
    <property type="term" value="F:mechanosensitive monoatomic ion channel activity"/>
    <property type="evidence" value="ECO:0007669"/>
    <property type="project" value="InterPro"/>
</dbReference>
<gene>
    <name evidence="10" type="ORF">ESZ91_08675</name>
</gene>
<reference evidence="10 11" key="1">
    <citation type="journal article" date="2019" name="Gut">
        <title>Antibiotics-induced monodominance of a novel gut bacterial order.</title>
        <authorList>
            <person name="Hildebrand F."/>
            <person name="Moitinho-Silva L."/>
            <person name="Blasche S."/>
            <person name="Jahn M.T."/>
            <person name="Gossmann T.I."/>
            <person name="Heuerta-Cepas J."/>
            <person name="Hercog R."/>
            <person name="Luetge M."/>
            <person name="Bahram M."/>
            <person name="Pryszlak A."/>
            <person name="Alves R.J."/>
            <person name="Waszak S.M."/>
            <person name="Zhu A."/>
            <person name="Ye L."/>
            <person name="Costea P.I."/>
            <person name="Aalvink S."/>
            <person name="Belzer C."/>
            <person name="Forslund S.K."/>
            <person name="Sunagawa S."/>
            <person name="Hentschel U."/>
            <person name="Merten C."/>
            <person name="Patil K.R."/>
            <person name="Benes V."/>
            <person name="Bork P."/>
        </authorList>
    </citation>
    <scope>NUCLEOTIDE SEQUENCE [LARGE SCALE GENOMIC DNA]</scope>
    <source>
        <strain evidence="10 11">HDS1380</strain>
    </source>
</reference>
<organism evidence="10 11">
    <name type="scientific">Candidatus Borkfalkia ceftriaxoniphila</name>
    <dbReference type="NCBI Taxonomy" id="2508949"/>
    <lineage>
        <taxon>Bacteria</taxon>
        <taxon>Bacillati</taxon>
        <taxon>Bacillota</taxon>
        <taxon>Clostridia</taxon>
        <taxon>Christensenellales</taxon>
        <taxon>Christensenellaceae</taxon>
        <taxon>Candidatus Borkfalkia</taxon>
    </lineage>
</organism>
<dbReference type="Pfam" id="PF00924">
    <property type="entry name" value="MS_channel_2nd"/>
    <property type="match status" value="1"/>
</dbReference>
<evidence type="ECO:0000256" key="7">
    <source>
        <dbReference type="SAM" id="Phobius"/>
    </source>
</evidence>
<keyword evidence="3" id="KW-1003">Cell membrane</keyword>